<protein>
    <recommendedName>
        <fullName evidence="2">protein-tyrosine-phosphatase</fullName>
        <ecNumber evidence="2">3.1.3.48</ecNumber>
    </recommendedName>
</protein>
<feature type="domain" description="Tyrosine specific protein phosphatases" evidence="9">
    <location>
        <begin position="812"/>
        <end position="881"/>
    </location>
</feature>
<keyword evidence="7" id="KW-1133">Transmembrane helix</keyword>
<dbReference type="Gene3D" id="2.170.300.10">
    <property type="entry name" value="Tie2 ligand-binding domain superfamily"/>
    <property type="match status" value="1"/>
</dbReference>
<feature type="domain" description="Tyrosine-protein phosphatase" evidence="8">
    <location>
        <begin position="915"/>
        <end position="1136"/>
    </location>
</feature>
<dbReference type="SMART" id="SM00404">
    <property type="entry name" value="PTPc_motif"/>
    <property type="match status" value="1"/>
</dbReference>
<dbReference type="EMBL" id="BLXT01007623">
    <property type="protein sequence ID" value="GFO40625.1"/>
    <property type="molecule type" value="Genomic_DNA"/>
</dbReference>
<comment type="catalytic activity">
    <reaction evidence="5">
        <text>O-phospho-L-tyrosyl-[protein] + H2O = L-tyrosyl-[protein] + phosphate</text>
        <dbReference type="Rhea" id="RHEA:10684"/>
        <dbReference type="Rhea" id="RHEA-COMP:10136"/>
        <dbReference type="Rhea" id="RHEA-COMP:20101"/>
        <dbReference type="ChEBI" id="CHEBI:15377"/>
        <dbReference type="ChEBI" id="CHEBI:43474"/>
        <dbReference type="ChEBI" id="CHEBI:46858"/>
        <dbReference type="ChEBI" id="CHEBI:61978"/>
        <dbReference type="EC" id="3.1.3.48"/>
    </reaction>
</comment>
<keyword evidence="7" id="KW-0472">Membrane</keyword>
<evidence type="ECO:0000256" key="7">
    <source>
        <dbReference type="SAM" id="Phobius"/>
    </source>
</evidence>
<dbReference type="PROSITE" id="PS50056">
    <property type="entry name" value="TYR_PHOSPHATASE_2"/>
    <property type="match status" value="1"/>
</dbReference>
<keyword evidence="4" id="KW-0904">Protein phosphatase</keyword>
<dbReference type="Pfam" id="PF22633">
    <property type="entry name" value="F5_F8_type_C_2"/>
    <property type="match status" value="1"/>
</dbReference>
<comment type="caution">
    <text evidence="10">The sequence shown here is derived from an EMBL/GenBank/DDBJ whole genome shotgun (WGS) entry which is preliminary data.</text>
</comment>
<dbReference type="Gene3D" id="3.90.190.10">
    <property type="entry name" value="Protein tyrosine phosphatase superfamily"/>
    <property type="match status" value="2"/>
</dbReference>
<dbReference type="InterPro" id="IPR000242">
    <property type="entry name" value="PTP_cat"/>
</dbReference>
<evidence type="ECO:0000256" key="6">
    <source>
        <dbReference type="SAM" id="MobiDB-lite"/>
    </source>
</evidence>
<comment type="similarity">
    <text evidence="1">Belongs to the protein-tyrosine phosphatase family.</text>
</comment>
<reference evidence="10 11" key="1">
    <citation type="journal article" date="2021" name="Elife">
        <title>Chloroplast acquisition without the gene transfer in kleptoplastic sea slugs, Plakobranchus ocellatus.</title>
        <authorList>
            <person name="Maeda T."/>
            <person name="Takahashi S."/>
            <person name="Yoshida T."/>
            <person name="Shimamura S."/>
            <person name="Takaki Y."/>
            <person name="Nagai Y."/>
            <person name="Toyoda A."/>
            <person name="Suzuki Y."/>
            <person name="Arimoto A."/>
            <person name="Ishii H."/>
            <person name="Satoh N."/>
            <person name="Nishiyama T."/>
            <person name="Hasebe M."/>
            <person name="Maruyama T."/>
            <person name="Minagawa J."/>
            <person name="Obokata J."/>
            <person name="Shigenobu S."/>
        </authorList>
    </citation>
    <scope>NUCLEOTIDE SEQUENCE [LARGE SCALE GENOMIC DNA]</scope>
</reference>
<dbReference type="FunFam" id="3.90.190.10:FF:000102">
    <property type="entry name" value="Receptor-type tyrosine-protein phosphatase"/>
    <property type="match status" value="1"/>
</dbReference>
<organism evidence="10 11">
    <name type="scientific">Plakobranchus ocellatus</name>
    <dbReference type="NCBI Taxonomy" id="259542"/>
    <lineage>
        <taxon>Eukaryota</taxon>
        <taxon>Metazoa</taxon>
        <taxon>Spiralia</taxon>
        <taxon>Lophotrochozoa</taxon>
        <taxon>Mollusca</taxon>
        <taxon>Gastropoda</taxon>
        <taxon>Heterobranchia</taxon>
        <taxon>Euthyneura</taxon>
        <taxon>Panpulmonata</taxon>
        <taxon>Sacoglossa</taxon>
        <taxon>Placobranchoidea</taxon>
        <taxon>Plakobranchidae</taxon>
        <taxon>Plakobranchus</taxon>
    </lineage>
</organism>
<dbReference type="AlphaFoldDB" id="A0AAV4D982"/>
<dbReference type="InterPro" id="IPR050348">
    <property type="entry name" value="Protein-Tyr_Phosphatase"/>
</dbReference>
<dbReference type="PANTHER" id="PTHR19134">
    <property type="entry name" value="RECEPTOR-TYPE TYROSINE-PROTEIN PHOSPHATASE"/>
    <property type="match status" value="1"/>
</dbReference>
<gene>
    <name evidence="10" type="ORF">PoB_006713000</name>
</gene>
<dbReference type="PANTHER" id="PTHR19134:SF562">
    <property type="entry name" value="PROTEIN-TYROSINE-PHOSPHATASE"/>
    <property type="match status" value="1"/>
</dbReference>
<dbReference type="InterPro" id="IPR000387">
    <property type="entry name" value="Tyr_Pase_dom"/>
</dbReference>
<dbReference type="InterPro" id="IPR008979">
    <property type="entry name" value="Galactose-bd-like_sf"/>
</dbReference>
<dbReference type="Pfam" id="PF00102">
    <property type="entry name" value="Y_phosphatase"/>
    <property type="match status" value="2"/>
</dbReference>
<accession>A0AAV4D982</accession>
<dbReference type="InterPro" id="IPR029021">
    <property type="entry name" value="Prot-tyrosine_phosphatase-like"/>
</dbReference>
<dbReference type="SUPFAM" id="SSF52799">
    <property type="entry name" value="(Phosphotyrosine protein) phosphatases II"/>
    <property type="match status" value="2"/>
</dbReference>
<evidence type="ECO:0000313" key="11">
    <source>
        <dbReference type="Proteomes" id="UP000735302"/>
    </source>
</evidence>
<proteinExistence type="inferred from homology"/>
<sequence length="1180" mass="131408">MLTAFAFIMSTAACRKYSWFGKSTCDYRCHCDNNNNCDRETGQCADRCASGWFGPACQYRSILFFFDAGGPDLNWLTDDDPRSCNSGNTQTVTVELDREHPLTWIRIVGNNSALIHRLELSYRTKKGKDQACSDPQTAKVDDFTLDISCPTSEPVSHVTLSGPGVEVLSSLYISKGRNVAIAQETRQSSTLSTWYDRNAVDGNVGKVNGNEEDLSSTCTHTDSIYDDGWWSVTFETFVQVNSFVIYNRRNPSRRGCCEYRLIGFNLKAYNTSSVKRSSEVFDYTDPGPDYQDIYTITPQDRIDGPVKKVRIVKADSTPILTLCEVIVFGDSACDPGKFGRECERECNCADDEEACFVSTGGCPSGCASGYTGEDCWTSCTNGKYGFGCQQTCSQHCVEPGHCDSVSGACAGGCQTGYKSSLCKENCSTGKFGAGCSQNCNIYCLDQLCHHVTGKCDNCTIGRRGDYCDENCSTGKFGAGCSQNCSIYCLDQLCHHVTGKCDNCTTGRRGDYCDETIVQRQVKGGSDDSTIIGAVIGVTLIVMVIISIVLFLRWRAYRSRSTQEDDDEAQEMKTKVEPSPSPTKPSLPTRPVATAEASMDIVDDSPENVYSIILPENTAIAVGDLRTYLHNNASDTFIQDEFESIPLVNSYSQRHGTSPSNKSKNRYKNIIPYDHSRVLLSTGTDNKHDDYINASYIKGYNNEEQAFIAAQGPNATILDDFVRMIWEKQVDRVVMLTNLVEARKSKCTMYWPQDQEDTFGDITMKLVNTKVFAEYTIRQLVLYKSGETPRDVTQFHFTAWPDKLVPDNPWGLVDFHQRVLASPGSGPLLVHSSSGVGRTGTFIALCHLLQEAEATGKMDFLCTLSRLRQDRMKMIQTADQYVFLHWAALVGHLTAGTNIQVKDIPDKIQDLENGGYKKEFHALTTVCPDNAAESSDAQDDTNDVYQNIRTAMNKQINRFKNILPKDAYRPELTCEIKTMGTYINAVLVPTLTKNNQDILTQLPLPSTVTDFWRLVTQYHVGLVVAFEAESRLTDETIGKFLPEKDGEPIVGALFEIQAIVKEETQLWKELYVTVFKKKMSLLGQSAQQYHLSCLLCKNTTLDSETVLEYLKKVKLCTPGDQSRTIYMCRAELSKHCSLRPMHARMTLPQKDSSQIGGLQKHTRVCQIAAKSTVETVWRPPG</sequence>
<evidence type="ECO:0000259" key="9">
    <source>
        <dbReference type="PROSITE" id="PS50056"/>
    </source>
</evidence>
<dbReference type="GO" id="GO:0004725">
    <property type="term" value="F:protein tyrosine phosphatase activity"/>
    <property type="evidence" value="ECO:0007669"/>
    <property type="project" value="UniProtKB-EC"/>
</dbReference>
<keyword evidence="7" id="KW-0812">Transmembrane</keyword>
<dbReference type="SMART" id="SM00194">
    <property type="entry name" value="PTPc"/>
    <property type="match status" value="1"/>
</dbReference>
<feature type="region of interest" description="Disordered" evidence="6">
    <location>
        <begin position="561"/>
        <end position="590"/>
    </location>
</feature>
<evidence type="ECO:0000256" key="4">
    <source>
        <dbReference type="ARBA" id="ARBA00022912"/>
    </source>
</evidence>
<evidence type="ECO:0000256" key="2">
    <source>
        <dbReference type="ARBA" id="ARBA00013064"/>
    </source>
</evidence>
<dbReference type="SUPFAM" id="SSF49785">
    <property type="entry name" value="Galactose-binding domain-like"/>
    <property type="match status" value="1"/>
</dbReference>
<keyword evidence="3" id="KW-0378">Hydrolase</keyword>
<evidence type="ECO:0000256" key="5">
    <source>
        <dbReference type="ARBA" id="ARBA00051722"/>
    </source>
</evidence>
<dbReference type="PROSITE" id="PS50055">
    <property type="entry name" value="TYR_PHOSPHATASE_PTP"/>
    <property type="match status" value="2"/>
</dbReference>
<evidence type="ECO:0000313" key="10">
    <source>
        <dbReference type="EMBL" id="GFO40625.1"/>
    </source>
</evidence>
<feature type="domain" description="Tyrosine-protein phosphatase" evidence="8">
    <location>
        <begin position="637"/>
        <end position="890"/>
    </location>
</feature>
<dbReference type="EC" id="3.1.3.48" evidence="2"/>
<keyword evidence="10" id="KW-0675">Receptor</keyword>
<evidence type="ECO:0000259" key="8">
    <source>
        <dbReference type="PROSITE" id="PS50055"/>
    </source>
</evidence>
<keyword evidence="11" id="KW-1185">Reference proteome</keyword>
<name>A0AAV4D982_9GAST</name>
<evidence type="ECO:0000256" key="3">
    <source>
        <dbReference type="ARBA" id="ARBA00022801"/>
    </source>
</evidence>
<feature type="transmembrane region" description="Helical" evidence="7">
    <location>
        <begin position="530"/>
        <end position="551"/>
    </location>
</feature>
<evidence type="ECO:0000256" key="1">
    <source>
        <dbReference type="ARBA" id="ARBA00009580"/>
    </source>
</evidence>
<dbReference type="Gene3D" id="2.60.120.260">
    <property type="entry name" value="Galactose-binding domain-like"/>
    <property type="match status" value="1"/>
</dbReference>
<dbReference type="PRINTS" id="PR00700">
    <property type="entry name" value="PRTYPHPHTASE"/>
</dbReference>
<dbReference type="Proteomes" id="UP000735302">
    <property type="component" value="Unassembled WGS sequence"/>
</dbReference>
<dbReference type="InterPro" id="IPR003595">
    <property type="entry name" value="Tyr_Pase_cat"/>
</dbReference>